<feature type="signal peptide" evidence="1">
    <location>
        <begin position="1"/>
        <end position="19"/>
    </location>
</feature>
<keyword evidence="3" id="KW-1185">Reference proteome</keyword>
<dbReference type="EMBL" id="JBHTKA010000008">
    <property type="protein sequence ID" value="MFD1002021.1"/>
    <property type="molecule type" value="Genomic_DNA"/>
</dbReference>
<organism evidence="2 3">
    <name type="scientific">Ohtaekwangia kribbensis</name>
    <dbReference type="NCBI Taxonomy" id="688913"/>
    <lineage>
        <taxon>Bacteria</taxon>
        <taxon>Pseudomonadati</taxon>
        <taxon>Bacteroidota</taxon>
        <taxon>Cytophagia</taxon>
        <taxon>Cytophagales</taxon>
        <taxon>Fulvivirgaceae</taxon>
        <taxon>Ohtaekwangia</taxon>
    </lineage>
</organism>
<keyword evidence="1" id="KW-0732">Signal</keyword>
<evidence type="ECO:0000313" key="2">
    <source>
        <dbReference type="EMBL" id="MFD1002021.1"/>
    </source>
</evidence>
<dbReference type="Proteomes" id="UP001597112">
    <property type="component" value="Unassembled WGS sequence"/>
</dbReference>
<protein>
    <submittedName>
        <fullName evidence="2">Uncharacterized protein</fullName>
    </submittedName>
</protein>
<name>A0ABW3K8V0_9BACT</name>
<sequence length="531" mass="60863">MTRFLCLIFVLAINAVAVAQTKVTVGKPYAVIDADSKLYFTANGEILTVKIQRKAVFLQKMNAKDLSFIKIKMYDDFPKDFQVEQITEFKNRYYFFYSLWQDEQEQLFCREIDFAAGSFKGTGKKVITVNEKITGTMVRAGMWSIATSDKFDFFFSHDSSSLVVQYRLKPEKRNDSKNYDVIGMHVFDKDLKEKWANKVKMPYTEKKMDNLNYSVDSKGNVYIVTRVFNDNTTDLKKRGEEDANYHLEILKAAAPAGTITSTKIDIADKFVQKVWLYESAQGAMICAGFYNKGREINNADGIILFKLSQEGKVFDTNTYEIPVEILNQYASGKEKRKNERKDDDDRAEFENLTLDHVVIEDDGSIILTGEQSFIRTHTSYLNGRSNTYYTYHCNDMLVAKIGATGKLAWMKKLPKRQEGASGFGGMSYRYFISKDYHFFMFLDNEKNKELPLTEVPARHVDGAGGFLTAYQVDDKSGEVTKVSLLDTRDVNGMEVFQFAPYRMMATDVNTLVFEAYKKKKEDILVKIVVTN</sequence>
<dbReference type="RefSeq" id="WP_377582727.1">
    <property type="nucleotide sequence ID" value="NZ_JBHTKA010000008.1"/>
</dbReference>
<evidence type="ECO:0000313" key="3">
    <source>
        <dbReference type="Proteomes" id="UP001597112"/>
    </source>
</evidence>
<evidence type="ECO:0000256" key="1">
    <source>
        <dbReference type="SAM" id="SignalP"/>
    </source>
</evidence>
<gene>
    <name evidence="2" type="ORF">ACFQ21_22035</name>
</gene>
<comment type="caution">
    <text evidence="2">The sequence shown here is derived from an EMBL/GenBank/DDBJ whole genome shotgun (WGS) entry which is preliminary data.</text>
</comment>
<accession>A0ABW3K8V0</accession>
<proteinExistence type="predicted"/>
<feature type="chain" id="PRO_5046400637" evidence="1">
    <location>
        <begin position="20"/>
        <end position="531"/>
    </location>
</feature>
<reference evidence="3" key="1">
    <citation type="journal article" date="2019" name="Int. J. Syst. Evol. Microbiol.">
        <title>The Global Catalogue of Microorganisms (GCM) 10K type strain sequencing project: providing services to taxonomists for standard genome sequencing and annotation.</title>
        <authorList>
            <consortium name="The Broad Institute Genomics Platform"/>
            <consortium name="The Broad Institute Genome Sequencing Center for Infectious Disease"/>
            <person name="Wu L."/>
            <person name="Ma J."/>
        </authorList>
    </citation>
    <scope>NUCLEOTIDE SEQUENCE [LARGE SCALE GENOMIC DNA]</scope>
    <source>
        <strain evidence="3">CCUG 58938</strain>
    </source>
</reference>